<dbReference type="InterPro" id="IPR025714">
    <property type="entry name" value="Methyltranfer_dom"/>
</dbReference>
<dbReference type="SUPFAM" id="SSF53335">
    <property type="entry name" value="S-adenosyl-L-methionine-dependent methyltransferases"/>
    <property type="match status" value="1"/>
</dbReference>
<evidence type="ECO:0000256" key="2">
    <source>
        <dbReference type="ARBA" id="ARBA00022679"/>
    </source>
</evidence>
<dbReference type="NCBIfam" id="TIGR03534">
    <property type="entry name" value="RF_mod_PrmC"/>
    <property type="match status" value="1"/>
</dbReference>
<dbReference type="GO" id="GO:0003676">
    <property type="term" value="F:nucleic acid binding"/>
    <property type="evidence" value="ECO:0007669"/>
    <property type="project" value="InterPro"/>
</dbReference>
<name>B3EU58_AMOA5</name>
<keyword evidence="3" id="KW-0949">S-adenosyl-L-methionine</keyword>
<evidence type="ECO:0000256" key="1">
    <source>
        <dbReference type="ARBA" id="ARBA00022603"/>
    </source>
</evidence>
<dbReference type="GO" id="GO:0032259">
    <property type="term" value="P:methylation"/>
    <property type="evidence" value="ECO:0007669"/>
    <property type="project" value="UniProtKB-KW"/>
</dbReference>
<dbReference type="Proteomes" id="UP000001227">
    <property type="component" value="Chromosome"/>
</dbReference>
<dbReference type="InterPro" id="IPR002052">
    <property type="entry name" value="DNA_methylase_N6_adenine_CS"/>
</dbReference>
<dbReference type="KEGG" id="aas:Aasi_0020"/>
<dbReference type="CDD" id="cd02440">
    <property type="entry name" value="AdoMet_MTases"/>
    <property type="match status" value="1"/>
</dbReference>
<dbReference type="STRING" id="452471.Aasi_0020"/>
<evidence type="ECO:0000313" key="5">
    <source>
        <dbReference type="EMBL" id="ACE05477.1"/>
    </source>
</evidence>
<keyword evidence="1 5" id="KW-0489">Methyltransferase</keyword>
<dbReference type="InterPro" id="IPR050320">
    <property type="entry name" value="N5-glutamine_MTase"/>
</dbReference>
<dbReference type="NCBIfam" id="TIGR00536">
    <property type="entry name" value="hemK_fam"/>
    <property type="match status" value="1"/>
</dbReference>
<organism evidence="5 6">
    <name type="scientific">Amoebophilus asiaticus (strain 5a2)</name>
    <dbReference type="NCBI Taxonomy" id="452471"/>
    <lineage>
        <taxon>Bacteria</taxon>
        <taxon>Pseudomonadati</taxon>
        <taxon>Bacteroidota</taxon>
        <taxon>Cytophagia</taxon>
        <taxon>Cytophagales</taxon>
        <taxon>Amoebophilaceae</taxon>
        <taxon>Candidatus Amoebophilus</taxon>
    </lineage>
</organism>
<accession>B3EU58</accession>
<dbReference type="OrthoDB" id="9800643at2"/>
<feature type="domain" description="Methyltransferase" evidence="4">
    <location>
        <begin position="113"/>
        <end position="241"/>
    </location>
</feature>
<proteinExistence type="predicted"/>
<keyword evidence="6" id="KW-1185">Reference proteome</keyword>
<dbReference type="eggNOG" id="COG2890">
    <property type="taxonomic scope" value="Bacteria"/>
</dbReference>
<evidence type="ECO:0000259" key="4">
    <source>
        <dbReference type="Pfam" id="PF13847"/>
    </source>
</evidence>
<gene>
    <name evidence="5" type="ordered locus">Aasi_0020</name>
</gene>
<dbReference type="AlphaFoldDB" id="B3EU58"/>
<evidence type="ECO:0000313" key="6">
    <source>
        <dbReference type="Proteomes" id="UP000001227"/>
    </source>
</evidence>
<evidence type="ECO:0000256" key="3">
    <source>
        <dbReference type="ARBA" id="ARBA00022691"/>
    </source>
</evidence>
<dbReference type="InterPro" id="IPR019874">
    <property type="entry name" value="RF_methyltr_PrmC"/>
</dbReference>
<dbReference type="InterPro" id="IPR004556">
    <property type="entry name" value="HemK-like"/>
</dbReference>
<dbReference type="InterPro" id="IPR029063">
    <property type="entry name" value="SAM-dependent_MTases_sf"/>
</dbReference>
<sequence length="285" mass="32287">MIKSSRVLYNNLYQRILPAVESPGECRAIVLRLVEYYFQIDALAITLDKPLVHTFSTDILAEIVQRIHQHEPIQYILGEAPFMNRNFFVNPSVLIPRPETEELVQLIIKENSKPGLHILDIGTGSGCIAITLAKDLSDAQVDGLDISEPALKVARSNAQRLQANVNWIQANILQDPLPGRKWDIIVSNPPYVCLSEKEQMQQRVLAYEPAQAIFVSDEAPLIFYEQIIQLASTYLQPTGKLYLEINERFGLALASKLADKQFNNIYIEQDLQGKDRWVKATAPYQ</sequence>
<dbReference type="PANTHER" id="PTHR18895">
    <property type="entry name" value="HEMK METHYLTRANSFERASE"/>
    <property type="match status" value="1"/>
</dbReference>
<dbReference type="PROSITE" id="PS00092">
    <property type="entry name" value="N6_MTASE"/>
    <property type="match status" value="1"/>
</dbReference>
<dbReference type="Gene3D" id="3.40.50.150">
    <property type="entry name" value="Vaccinia Virus protein VP39"/>
    <property type="match status" value="1"/>
</dbReference>
<dbReference type="PANTHER" id="PTHR18895:SF74">
    <property type="entry name" value="MTRF1L RELEASE FACTOR GLUTAMINE METHYLTRANSFERASE"/>
    <property type="match status" value="1"/>
</dbReference>
<dbReference type="GO" id="GO:0008276">
    <property type="term" value="F:protein methyltransferase activity"/>
    <property type="evidence" value="ECO:0007669"/>
    <property type="project" value="InterPro"/>
</dbReference>
<protein>
    <submittedName>
        <fullName evidence="5">Modification methylase, HemK family</fullName>
    </submittedName>
</protein>
<dbReference type="Pfam" id="PF13847">
    <property type="entry name" value="Methyltransf_31"/>
    <property type="match status" value="1"/>
</dbReference>
<reference evidence="5 6" key="1">
    <citation type="journal article" date="2010" name="J. Bacteriol.">
        <title>The genome of the amoeba symbiont 'Candidatus Amoebophilus asiaticus' reveals common mechanisms for host cell interaction among amoeba-associated bacteria.</title>
        <authorList>
            <person name="Schmitz-Esser S."/>
            <person name="Tischler P."/>
            <person name="Arnold R."/>
            <person name="Montanaro J."/>
            <person name="Wagner M."/>
            <person name="Rattei T."/>
            <person name="Horn M."/>
        </authorList>
    </citation>
    <scope>NUCLEOTIDE SEQUENCE [LARGE SCALE GENOMIC DNA]</scope>
    <source>
        <strain evidence="5 6">5a2</strain>
    </source>
</reference>
<keyword evidence="2" id="KW-0808">Transferase</keyword>
<dbReference type="Gene3D" id="1.10.8.10">
    <property type="entry name" value="DNA helicase RuvA subunit, C-terminal domain"/>
    <property type="match status" value="1"/>
</dbReference>
<dbReference type="EMBL" id="CP001102">
    <property type="protein sequence ID" value="ACE05477.1"/>
    <property type="molecule type" value="Genomic_DNA"/>
</dbReference>
<dbReference type="RefSeq" id="WP_012472249.1">
    <property type="nucleotide sequence ID" value="NC_010830.1"/>
</dbReference>
<dbReference type="HOGENOM" id="CLU_018398_3_0_10"/>